<keyword evidence="11" id="KW-0012">Acyltransferase</keyword>
<keyword evidence="3 10" id="KW-0444">Lipid biosynthesis</keyword>
<keyword evidence="6 10" id="KW-0594">Phospholipid biosynthesis</keyword>
<keyword evidence="2 10" id="KW-0963">Cytoplasm</keyword>
<evidence type="ECO:0000256" key="9">
    <source>
        <dbReference type="ARBA" id="ARBA00046608"/>
    </source>
</evidence>
<dbReference type="EMBL" id="JACRTL010000001">
    <property type="protein sequence ID" value="MBC8610106.1"/>
    <property type="molecule type" value="Genomic_DNA"/>
</dbReference>
<dbReference type="Gene3D" id="3.40.718.10">
    <property type="entry name" value="Isopropylmalate Dehydrogenase"/>
    <property type="match status" value="1"/>
</dbReference>
<evidence type="ECO:0000256" key="2">
    <source>
        <dbReference type="ARBA" id="ARBA00022490"/>
    </source>
</evidence>
<dbReference type="SUPFAM" id="SSF53659">
    <property type="entry name" value="Isocitrate/Isopropylmalate dehydrogenase-like"/>
    <property type="match status" value="1"/>
</dbReference>
<evidence type="ECO:0000256" key="1">
    <source>
        <dbReference type="ARBA" id="ARBA00001232"/>
    </source>
</evidence>
<dbReference type="AlphaFoldDB" id="A0A8J6TR20"/>
<accession>A0A8J6TR20</accession>
<comment type="subunit">
    <text evidence="9 10">Homodimer. Probably interacts with PlsY.</text>
</comment>
<dbReference type="Proteomes" id="UP000632659">
    <property type="component" value="Unassembled WGS sequence"/>
</dbReference>
<dbReference type="OrthoDB" id="9806408at2"/>
<sequence>MKVVVDGFGGDNAPLSVLQGSALAVKEYGVSIIMTGDESVLRKTAQEHNISVEGITFHHTEDVIEVCDDPTSIVKEHAQSSMAVAMKLLADGEADAFVSAGSTGAVVVGASLIVKRLKGIKRASIATVIPSQQGCFLLADAGANLECRPEMLTQFAMMGSIYMNRIIGVENPRIGLVNVGEEETKGRELQLETFSMLKESGMNFVGNVEARDIPLGKADVVVADGFTGNVILKLTEGLAKFLMGNIKDIFMGSLGGKMAAALVLKDMKKFKQKMDYKEYGGAPLLGSAKPVIKAHGSSDGYAYKNAIRQACDFVKQDVNGEIAKVLREQKAKA</sequence>
<keyword evidence="12" id="KW-1185">Reference proteome</keyword>
<evidence type="ECO:0000256" key="6">
    <source>
        <dbReference type="ARBA" id="ARBA00023209"/>
    </source>
</evidence>
<organism evidence="11 12">
    <name type="scientific">Massiliimalia timonensis</name>
    <dbReference type="NCBI Taxonomy" id="1987501"/>
    <lineage>
        <taxon>Bacteria</taxon>
        <taxon>Bacillati</taxon>
        <taxon>Bacillota</taxon>
        <taxon>Clostridia</taxon>
        <taxon>Eubacteriales</taxon>
        <taxon>Oscillospiraceae</taxon>
        <taxon>Massiliimalia</taxon>
    </lineage>
</organism>
<dbReference type="HAMAP" id="MF_00019">
    <property type="entry name" value="PlsX"/>
    <property type="match status" value="1"/>
</dbReference>
<keyword evidence="5 10" id="KW-0443">Lipid metabolism</keyword>
<evidence type="ECO:0000313" key="11">
    <source>
        <dbReference type="EMBL" id="MBC8610106.1"/>
    </source>
</evidence>
<dbReference type="PIRSF" id="PIRSF002465">
    <property type="entry name" value="Phsphlp_syn_PlsX"/>
    <property type="match status" value="1"/>
</dbReference>
<keyword evidence="7 10" id="KW-1208">Phospholipid metabolism</keyword>
<comment type="subcellular location">
    <subcellularLocation>
        <location evidence="10">Cytoplasm</location>
    </subcellularLocation>
    <text evidence="10">Associated with the membrane possibly through PlsY.</text>
</comment>
<evidence type="ECO:0000256" key="4">
    <source>
        <dbReference type="ARBA" id="ARBA00022679"/>
    </source>
</evidence>
<dbReference type="InterPro" id="IPR012281">
    <property type="entry name" value="Phospholipid_synth_PlsX-like"/>
</dbReference>
<evidence type="ECO:0000256" key="7">
    <source>
        <dbReference type="ARBA" id="ARBA00023264"/>
    </source>
</evidence>
<evidence type="ECO:0000256" key="10">
    <source>
        <dbReference type="HAMAP-Rule" id="MF_00019"/>
    </source>
</evidence>
<dbReference type="NCBIfam" id="TIGR00182">
    <property type="entry name" value="plsX"/>
    <property type="match status" value="1"/>
</dbReference>
<dbReference type="UniPathway" id="UPA00085"/>
<dbReference type="GO" id="GO:0008654">
    <property type="term" value="P:phospholipid biosynthetic process"/>
    <property type="evidence" value="ECO:0007669"/>
    <property type="project" value="UniProtKB-KW"/>
</dbReference>
<name>A0A8J6TR20_9FIRM</name>
<reference evidence="11" key="1">
    <citation type="submission" date="2020-08" db="EMBL/GenBank/DDBJ databases">
        <title>Genome public.</title>
        <authorList>
            <person name="Liu C."/>
            <person name="Sun Q."/>
        </authorList>
    </citation>
    <scope>NUCLEOTIDE SEQUENCE</scope>
    <source>
        <strain evidence="11">NSJ-15</strain>
    </source>
</reference>
<keyword evidence="4 10" id="KW-0808">Transferase</keyword>
<dbReference type="EC" id="2.3.1.274" evidence="8 10"/>
<dbReference type="PANTHER" id="PTHR30100:SF1">
    <property type="entry name" value="PHOSPHATE ACYLTRANSFERASE"/>
    <property type="match status" value="1"/>
</dbReference>
<dbReference type="InterPro" id="IPR003664">
    <property type="entry name" value="FA_synthesis"/>
</dbReference>
<dbReference type="GO" id="GO:0006633">
    <property type="term" value="P:fatty acid biosynthetic process"/>
    <property type="evidence" value="ECO:0007669"/>
    <property type="project" value="UniProtKB-UniRule"/>
</dbReference>
<dbReference type="GO" id="GO:0043811">
    <property type="term" value="F:phosphate:acyl-[acyl carrier protein] acyltransferase activity"/>
    <property type="evidence" value="ECO:0007669"/>
    <property type="project" value="UniProtKB-UniRule"/>
</dbReference>
<dbReference type="PANTHER" id="PTHR30100">
    <property type="entry name" value="FATTY ACID/PHOSPHOLIPID SYNTHESIS PROTEIN PLSX"/>
    <property type="match status" value="1"/>
</dbReference>
<comment type="caution">
    <text evidence="11">The sequence shown here is derived from an EMBL/GenBank/DDBJ whole genome shotgun (WGS) entry which is preliminary data.</text>
</comment>
<comment type="function">
    <text evidence="10">Catalyzes the reversible formation of acyl-phosphate (acyl-PO(4)) from acyl-[acyl-carrier-protein] (acyl-ACP). This enzyme utilizes acyl-ACP as fatty acyl donor, but not acyl-CoA.</text>
</comment>
<gene>
    <name evidence="10 11" type="primary">plsX</name>
    <name evidence="11" type="ORF">H8702_03075</name>
</gene>
<comment type="catalytic activity">
    <reaction evidence="1 10">
        <text>a fatty acyl-[ACP] + phosphate = an acyl phosphate + holo-[ACP]</text>
        <dbReference type="Rhea" id="RHEA:42292"/>
        <dbReference type="Rhea" id="RHEA-COMP:9685"/>
        <dbReference type="Rhea" id="RHEA-COMP:14125"/>
        <dbReference type="ChEBI" id="CHEBI:43474"/>
        <dbReference type="ChEBI" id="CHEBI:59918"/>
        <dbReference type="ChEBI" id="CHEBI:64479"/>
        <dbReference type="ChEBI" id="CHEBI:138651"/>
        <dbReference type="EC" id="2.3.1.274"/>
    </reaction>
</comment>
<evidence type="ECO:0000256" key="5">
    <source>
        <dbReference type="ARBA" id="ARBA00023098"/>
    </source>
</evidence>
<protein>
    <recommendedName>
        <fullName evidence="8 10">Phosphate acyltransferase</fullName>
        <ecNumber evidence="8 10">2.3.1.274</ecNumber>
    </recommendedName>
    <alternativeName>
        <fullName evidence="10">Acyl-ACP phosphotransacylase</fullName>
    </alternativeName>
    <alternativeName>
        <fullName evidence="10">Acyl-[acyl-carrier-protein]--phosphate acyltransferase</fullName>
    </alternativeName>
    <alternativeName>
        <fullName evidence="10">Phosphate-acyl-ACP acyltransferase</fullName>
    </alternativeName>
</protein>
<comment type="pathway">
    <text evidence="10">Lipid metabolism; phospholipid metabolism.</text>
</comment>
<proteinExistence type="inferred from homology"/>
<comment type="similarity">
    <text evidence="10">Belongs to the PlsX family.</text>
</comment>
<evidence type="ECO:0000313" key="12">
    <source>
        <dbReference type="Proteomes" id="UP000632659"/>
    </source>
</evidence>
<dbReference type="GO" id="GO:0005737">
    <property type="term" value="C:cytoplasm"/>
    <property type="evidence" value="ECO:0007669"/>
    <property type="project" value="UniProtKB-SubCell"/>
</dbReference>
<evidence type="ECO:0000256" key="3">
    <source>
        <dbReference type="ARBA" id="ARBA00022516"/>
    </source>
</evidence>
<dbReference type="RefSeq" id="WP_093988996.1">
    <property type="nucleotide sequence ID" value="NZ_FYDD01000003.1"/>
</dbReference>
<evidence type="ECO:0000256" key="8">
    <source>
        <dbReference type="ARBA" id="ARBA00024069"/>
    </source>
</evidence>
<dbReference type="Pfam" id="PF02504">
    <property type="entry name" value="FA_synthesis"/>
    <property type="match status" value="1"/>
</dbReference>